<evidence type="ECO:0000259" key="6">
    <source>
        <dbReference type="Pfam" id="PF04893"/>
    </source>
</evidence>
<protein>
    <recommendedName>
        <fullName evidence="6">Yip1 domain-containing protein</fullName>
    </recommendedName>
</protein>
<proteinExistence type="predicted"/>
<gene>
    <name evidence="7" type="ORF">A3K86_07800</name>
</gene>
<comment type="subcellular location">
    <subcellularLocation>
        <location evidence="1">Membrane</location>
        <topology evidence="1">Multi-pass membrane protein</topology>
    </subcellularLocation>
</comment>
<keyword evidence="4 5" id="KW-0472">Membrane</keyword>
<keyword evidence="3 5" id="KW-1133">Transmembrane helix</keyword>
<dbReference type="GO" id="GO:0016020">
    <property type="term" value="C:membrane"/>
    <property type="evidence" value="ECO:0007669"/>
    <property type="project" value="UniProtKB-SubCell"/>
</dbReference>
<dbReference type="EMBL" id="LVHF01000012">
    <property type="protein sequence ID" value="OAN18755.1"/>
    <property type="molecule type" value="Genomic_DNA"/>
</dbReference>
<reference evidence="7 8" key="1">
    <citation type="submission" date="2016-03" db="EMBL/GenBank/DDBJ databases">
        <title>Photobacterium proteolyticum sp. nov. a protease producing bacterium isolated from ocean sediments of Laizhou Bay.</title>
        <authorList>
            <person name="Li Y."/>
        </authorList>
    </citation>
    <scope>NUCLEOTIDE SEQUENCE [LARGE SCALE GENOMIC DNA]</scope>
    <source>
        <strain evidence="7 8">R-40508</strain>
    </source>
</reference>
<feature type="transmembrane region" description="Helical" evidence="5">
    <location>
        <begin position="95"/>
        <end position="113"/>
    </location>
</feature>
<dbReference type="AlphaFoldDB" id="A0A178KPA6"/>
<keyword evidence="8" id="KW-1185">Reference proteome</keyword>
<dbReference type="STRING" id="858640.A3K86_07800"/>
<evidence type="ECO:0000256" key="2">
    <source>
        <dbReference type="ARBA" id="ARBA00022692"/>
    </source>
</evidence>
<feature type="domain" description="Yip1" evidence="6">
    <location>
        <begin position="14"/>
        <end position="225"/>
    </location>
</feature>
<feature type="transmembrane region" description="Helical" evidence="5">
    <location>
        <begin position="125"/>
        <end position="145"/>
    </location>
</feature>
<evidence type="ECO:0000313" key="7">
    <source>
        <dbReference type="EMBL" id="OAN18755.1"/>
    </source>
</evidence>
<accession>A0A178KPA6</accession>
<dbReference type="InterPro" id="IPR006977">
    <property type="entry name" value="Yip1_dom"/>
</dbReference>
<dbReference type="Pfam" id="PF04893">
    <property type="entry name" value="Yip1"/>
    <property type="match status" value="1"/>
</dbReference>
<name>A0A178KPA6_9GAMM</name>
<evidence type="ECO:0000256" key="1">
    <source>
        <dbReference type="ARBA" id="ARBA00004141"/>
    </source>
</evidence>
<evidence type="ECO:0000256" key="3">
    <source>
        <dbReference type="ARBA" id="ARBA00022989"/>
    </source>
</evidence>
<comment type="caution">
    <text evidence="7">The sequence shown here is derived from an EMBL/GenBank/DDBJ whole genome shotgun (WGS) entry which is preliminary data.</text>
</comment>
<feature type="transmembrane region" description="Helical" evidence="5">
    <location>
        <begin position="176"/>
        <end position="198"/>
    </location>
</feature>
<dbReference type="OrthoDB" id="5914808at2"/>
<feature type="transmembrane region" description="Helical" evidence="5">
    <location>
        <begin position="31"/>
        <end position="50"/>
    </location>
</feature>
<dbReference type="RefSeq" id="WP_068330104.1">
    <property type="nucleotide sequence ID" value="NZ_LVHF01000012.1"/>
</dbReference>
<sequence>MTPSKNPLIAIVDAFRSPIDCFAAAHERPKWAWLAYLLIMFSPMMLWGAYFNNVDLSWLQQMLTQHLNLTDVAPDVRDAWLTKEVLLAGEVFNDIAGRTAALFILALWLNLATKSSQYPIGFAKWLAASCFIMLPSVIGDLASYINVMFNPAQILPNAADLNSLNGLLKLSPNHPWAMFSSTVPLLTPWYIALTYAAVSAWTDFDRARSIVTAALPWALVLIVWPLMIAAA</sequence>
<evidence type="ECO:0000313" key="8">
    <source>
        <dbReference type="Proteomes" id="UP000078503"/>
    </source>
</evidence>
<feature type="transmembrane region" description="Helical" evidence="5">
    <location>
        <begin position="210"/>
        <end position="230"/>
    </location>
</feature>
<organism evidence="7 8">
    <name type="scientific">Photobacterium jeanii</name>
    <dbReference type="NCBI Taxonomy" id="858640"/>
    <lineage>
        <taxon>Bacteria</taxon>
        <taxon>Pseudomonadati</taxon>
        <taxon>Pseudomonadota</taxon>
        <taxon>Gammaproteobacteria</taxon>
        <taxon>Vibrionales</taxon>
        <taxon>Vibrionaceae</taxon>
        <taxon>Photobacterium</taxon>
    </lineage>
</organism>
<dbReference type="Proteomes" id="UP000078503">
    <property type="component" value="Unassembled WGS sequence"/>
</dbReference>
<evidence type="ECO:0000256" key="4">
    <source>
        <dbReference type="ARBA" id="ARBA00023136"/>
    </source>
</evidence>
<evidence type="ECO:0000256" key="5">
    <source>
        <dbReference type="SAM" id="Phobius"/>
    </source>
</evidence>
<keyword evidence="2 5" id="KW-0812">Transmembrane</keyword>